<evidence type="ECO:0000313" key="11">
    <source>
        <dbReference type="EMBL" id="CDW50286.1"/>
    </source>
</evidence>
<protein>
    <recommendedName>
        <fullName evidence="4 9">Glutathione peroxidase</fullName>
    </recommendedName>
</protein>
<dbReference type="PANTHER" id="PTHR11592:SF88">
    <property type="entry name" value="GLUTATHIONE PEROXIDASE-RELATED"/>
    <property type="match status" value="1"/>
</dbReference>
<reference evidence="10" key="2">
    <citation type="submission" date="2021-02" db="EMBL/GenBank/DDBJ databases">
        <authorList>
            <person name="Bekaert M."/>
        </authorList>
    </citation>
    <scope>NUCLEOTIDE SEQUENCE</scope>
    <source>
        <strain evidence="10">IoA-00</strain>
    </source>
</reference>
<dbReference type="OMA" id="RDYTEMN"/>
<dbReference type="PANTHER" id="PTHR11592">
    <property type="entry name" value="GLUTATHIONE PEROXIDASE"/>
    <property type="match status" value="1"/>
</dbReference>
<evidence type="ECO:0000256" key="3">
    <source>
        <dbReference type="ARBA" id="ARBA00006926"/>
    </source>
</evidence>
<sequence>MNELCEKFGNQLAILAFPSNQFGHQENSDGEEIMAILKNVRPGNNFVPKCIMLNKIKVNGADEDPIFTWLKSQLPMPVDDSESFMMHPQNIIWSPVKRTDIAWNFEKFLISPSGEPLRRYSKKFQTINIADDISALI</sequence>
<keyword evidence="7" id="KW-0732">Signal</keyword>
<dbReference type="Pfam" id="PF00255">
    <property type="entry name" value="GSHPx"/>
    <property type="match status" value="1"/>
</dbReference>
<keyword evidence="6 9" id="KW-0575">Peroxidase</keyword>
<evidence type="ECO:0000256" key="2">
    <source>
        <dbReference type="ARBA" id="ARBA00004613"/>
    </source>
</evidence>
<dbReference type="Gene3D" id="3.40.30.10">
    <property type="entry name" value="Glutaredoxin"/>
    <property type="match status" value="1"/>
</dbReference>
<organism evidence="11">
    <name type="scientific">Lepeophtheirus salmonis</name>
    <name type="common">Salmon louse</name>
    <name type="synonym">Caligus salmonis</name>
    <dbReference type="NCBI Taxonomy" id="72036"/>
    <lineage>
        <taxon>Eukaryota</taxon>
        <taxon>Metazoa</taxon>
        <taxon>Ecdysozoa</taxon>
        <taxon>Arthropoda</taxon>
        <taxon>Crustacea</taxon>
        <taxon>Multicrustacea</taxon>
        <taxon>Hexanauplia</taxon>
        <taxon>Copepoda</taxon>
        <taxon>Siphonostomatoida</taxon>
        <taxon>Caligidae</taxon>
        <taxon>Lepeophtheirus</taxon>
    </lineage>
</organism>
<evidence type="ECO:0000313" key="12">
    <source>
        <dbReference type="Proteomes" id="UP000675881"/>
    </source>
</evidence>
<reference evidence="11" key="1">
    <citation type="submission" date="2014-05" db="EMBL/GenBank/DDBJ databases">
        <authorList>
            <person name="Chronopoulou M."/>
        </authorList>
    </citation>
    <scope>NUCLEOTIDE SEQUENCE</scope>
    <source>
        <tissue evidence="11">Whole organism</tissue>
    </source>
</reference>
<evidence type="ECO:0000256" key="6">
    <source>
        <dbReference type="ARBA" id="ARBA00022559"/>
    </source>
</evidence>
<keyword evidence="12" id="KW-1185">Reference proteome</keyword>
<dbReference type="PROSITE" id="PS51355">
    <property type="entry name" value="GLUTATHIONE_PEROXID_3"/>
    <property type="match status" value="1"/>
</dbReference>
<evidence type="ECO:0000256" key="8">
    <source>
        <dbReference type="ARBA" id="ARBA00023002"/>
    </source>
</evidence>
<name>A0A0K2VJX0_LEPSM</name>
<dbReference type="EMBL" id="HG994587">
    <property type="protein sequence ID" value="CAF3018827.1"/>
    <property type="molecule type" value="Genomic_DNA"/>
</dbReference>
<dbReference type="PIRSF" id="PIRSF000303">
    <property type="entry name" value="Glutathion_perox"/>
    <property type="match status" value="1"/>
</dbReference>
<dbReference type="SUPFAM" id="SSF52833">
    <property type="entry name" value="Thioredoxin-like"/>
    <property type="match status" value="1"/>
</dbReference>
<dbReference type="InterPro" id="IPR000889">
    <property type="entry name" value="Glutathione_peroxidase"/>
</dbReference>
<dbReference type="Proteomes" id="UP000675881">
    <property type="component" value="Chromosome 8"/>
</dbReference>
<keyword evidence="5" id="KW-0964">Secreted</keyword>
<keyword evidence="8 9" id="KW-0560">Oxidoreductase</keyword>
<evidence type="ECO:0000256" key="4">
    <source>
        <dbReference type="ARBA" id="ARBA00012310"/>
    </source>
</evidence>
<dbReference type="InterPro" id="IPR029760">
    <property type="entry name" value="GPX_CS"/>
</dbReference>
<proteinExistence type="inferred from homology"/>
<evidence type="ECO:0000256" key="7">
    <source>
        <dbReference type="ARBA" id="ARBA00022729"/>
    </source>
</evidence>
<evidence type="ECO:0000313" key="10">
    <source>
        <dbReference type="EMBL" id="CAF3018827.1"/>
    </source>
</evidence>
<evidence type="ECO:0000256" key="9">
    <source>
        <dbReference type="RuleBase" id="RU000499"/>
    </source>
</evidence>
<dbReference type="OrthoDB" id="446890at2759"/>
<comment type="similarity">
    <text evidence="3 9">Belongs to the glutathione peroxidase family.</text>
</comment>
<dbReference type="PRINTS" id="PR01011">
    <property type="entry name" value="GLUTPROXDASE"/>
</dbReference>
<accession>A0A0K2VJX0</accession>
<dbReference type="AlphaFoldDB" id="A0A0K2VJX0"/>
<gene>
    <name evidence="10" type="ORF">LSAA_14049</name>
</gene>
<dbReference type="GO" id="GO:0005576">
    <property type="term" value="C:extracellular region"/>
    <property type="evidence" value="ECO:0007669"/>
    <property type="project" value="UniProtKB-SubCell"/>
</dbReference>
<dbReference type="GO" id="GO:0004602">
    <property type="term" value="F:glutathione peroxidase activity"/>
    <property type="evidence" value="ECO:0007669"/>
    <property type="project" value="UniProtKB-EC"/>
</dbReference>
<dbReference type="InterPro" id="IPR036249">
    <property type="entry name" value="Thioredoxin-like_sf"/>
</dbReference>
<comment type="catalytic activity">
    <reaction evidence="1">
        <text>2 glutathione + H2O2 = glutathione disulfide + 2 H2O</text>
        <dbReference type="Rhea" id="RHEA:16833"/>
        <dbReference type="ChEBI" id="CHEBI:15377"/>
        <dbReference type="ChEBI" id="CHEBI:16240"/>
        <dbReference type="ChEBI" id="CHEBI:57925"/>
        <dbReference type="ChEBI" id="CHEBI:58297"/>
        <dbReference type="EC" id="1.11.1.9"/>
    </reaction>
</comment>
<evidence type="ECO:0000256" key="5">
    <source>
        <dbReference type="ARBA" id="ARBA00022525"/>
    </source>
</evidence>
<evidence type="ECO:0000256" key="1">
    <source>
        <dbReference type="ARBA" id="ARBA00000217"/>
    </source>
</evidence>
<comment type="subcellular location">
    <subcellularLocation>
        <location evidence="2">Secreted</location>
    </subcellularLocation>
</comment>
<dbReference type="PROSITE" id="PS00763">
    <property type="entry name" value="GLUTATHIONE_PEROXID_2"/>
    <property type="match status" value="1"/>
</dbReference>
<dbReference type="GO" id="GO:0006979">
    <property type="term" value="P:response to oxidative stress"/>
    <property type="evidence" value="ECO:0007669"/>
    <property type="project" value="InterPro"/>
</dbReference>
<dbReference type="EMBL" id="HACA01032925">
    <property type="protein sequence ID" value="CDW50286.1"/>
    <property type="molecule type" value="Transcribed_RNA"/>
</dbReference>